<comment type="caution">
    <text evidence="1">The sequence shown here is derived from an EMBL/GenBank/DDBJ whole genome shotgun (WGS) entry which is preliminary data.</text>
</comment>
<dbReference type="AlphaFoldDB" id="X1CDF0"/>
<accession>X1CDF0</accession>
<reference evidence="1" key="1">
    <citation type="journal article" date="2014" name="Front. Microbiol.">
        <title>High frequency of phylogenetically diverse reductive dehalogenase-homologous genes in deep subseafloor sedimentary metagenomes.</title>
        <authorList>
            <person name="Kawai M."/>
            <person name="Futagami T."/>
            <person name="Toyoda A."/>
            <person name="Takaki Y."/>
            <person name="Nishi S."/>
            <person name="Hori S."/>
            <person name="Arai W."/>
            <person name="Tsubouchi T."/>
            <person name="Morono Y."/>
            <person name="Uchiyama I."/>
            <person name="Ito T."/>
            <person name="Fujiyama A."/>
            <person name="Inagaki F."/>
            <person name="Takami H."/>
        </authorList>
    </citation>
    <scope>NUCLEOTIDE SEQUENCE</scope>
    <source>
        <strain evidence="1">Expedition CK06-06</strain>
    </source>
</reference>
<organism evidence="1">
    <name type="scientific">marine sediment metagenome</name>
    <dbReference type="NCBI Taxonomy" id="412755"/>
    <lineage>
        <taxon>unclassified sequences</taxon>
        <taxon>metagenomes</taxon>
        <taxon>ecological metagenomes</taxon>
    </lineage>
</organism>
<gene>
    <name evidence="1" type="ORF">S01H4_42407</name>
</gene>
<name>X1CDF0_9ZZZZ</name>
<evidence type="ECO:0000313" key="1">
    <source>
        <dbReference type="EMBL" id="GAG91172.1"/>
    </source>
</evidence>
<sequence>MLNAGASIFIGPHTTADIMGRWNDRDGILGDVDPKRQALFMNARKSPPEEISVTVADINVYAVVTALFDLGVYGAGYNVTTG</sequence>
<protein>
    <submittedName>
        <fullName evidence="1">Uncharacterized protein</fullName>
    </submittedName>
</protein>
<proteinExistence type="predicted"/>
<dbReference type="EMBL" id="BART01023282">
    <property type="protein sequence ID" value="GAG91172.1"/>
    <property type="molecule type" value="Genomic_DNA"/>
</dbReference>